<dbReference type="Pfam" id="PF08241">
    <property type="entry name" value="Methyltransf_11"/>
    <property type="match status" value="1"/>
</dbReference>
<sequence>MIEHTIKWRVKHFCTKWCPTLYFLIKYSRAARRLGGMELRQREAFRLFLSNAAKQEACLQIGVKDEFGGKFGANWVSVDKYDTRPFIDFQQDVQSLQFEDDRFGAIACIAVLEMVEDPQRAIQELYRVLKPGGEIWIQLPFNFPYMGGTDKTLRDYWRASPDGLRLWMRGFEEICCGNFQHVRSSLVNSTFYYGRKPQKECDSGSLQE</sequence>
<dbReference type="CDD" id="cd02440">
    <property type="entry name" value="AdoMet_MTases"/>
    <property type="match status" value="1"/>
</dbReference>
<evidence type="ECO:0000259" key="1">
    <source>
        <dbReference type="Pfam" id="PF08241"/>
    </source>
</evidence>
<name>A0AA49IZ01_9PROT</name>
<keyword evidence="2" id="KW-0808">Transferase</keyword>
<evidence type="ECO:0000313" key="2">
    <source>
        <dbReference type="EMBL" id="WIM06119.1"/>
    </source>
</evidence>
<accession>A0AA49IZ01</accession>
<dbReference type="AlphaFoldDB" id="A0AA49IZ01"/>
<dbReference type="GO" id="GO:0008757">
    <property type="term" value="F:S-adenosylmethionine-dependent methyltransferase activity"/>
    <property type="evidence" value="ECO:0007669"/>
    <property type="project" value="InterPro"/>
</dbReference>
<dbReference type="Gene3D" id="3.40.50.150">
    <property type="entry name" value="Vaccinia Virus protein VP39"/>
    <property type="match status" value="1"/>
</dbReference>
<proteinExistence type="predicted"/>
<protein>
    <submittedName>
        <fullName evidence="2">Class I SAM-dependent methyltransferase</fullName>
    </submittedName>
</protein>
<dbReference type="InterPro" id="IPR013216">
    <property type="entry name" value="Methyltransf_11"/>
</dbReference>
<dbReference type="InterPro" id="IPR029063">
    <property type="entry name" value="SAM-dependent_MTases_sf"/>
</dbReference>
<dbReference type="KEGG" id="npv:OHM77_02155"/>
<dbReference type="GO" id="GO:0032259">
    <property type="term" value="P:methylation"/>
    <property type="evidence" value="ECO:0007669"/>
    <property type="project" value="UniProtKB-KW"/>
</dbReference>
<dbReference type="EMBL" id="CP107246">
    <property type="protein sequence ID" value="WIM06119.1"/>
    <property type="molecule type" value="Genomic_DNA"/>
</dbReference>
<reference evidence="2" key="1">
    <citation type="journal article" date="2023" name="Nat. Microbiol.">
        <title>Enrichment and characterization of a nitric oxide-reducing microbial community in a continuous bioreactor.</title>
        <authorList>
            <person name="Garrido-Amador P."/>
            <person name="Stortenbeker N."/>
            <person name="Wessels H.J.C.T."/>
            <person name="Speth D.R."/>
            <person name="Garcia-Heredia I."/>
            <person name="Kartal B."/>
        </authorList>
    </citation>
    <scope>NUCLEOTIDE SEQUENCE</scope>
    <source>
        <strain evidence="2">MAG1</strain>
    </source>
</reference>
<keyword evidence="2" id="KW-0489">Methyltransferase</keyword>
<dbReference type="Proteomes" id="UP001234916">
    <property type="component" value="Chromosome"/>
</dbReference>
<feature type="domain" description="Methyltransferase type 11" evidence="1">
    <location>
        <begin position="85"/>
        <end position="137"/>
    </location>
</feature>
<dbReference type="SUPFAM" id="SSF53335">
    <property type="entry name" value="S-adenosyl-L-methionine-dependent methyltransferases"/>
    <property type="match status" value="1"/>
</dbReference>
<organism evidence="2">
    <name type="scientific">Candidatus Nitricoxidivorans perseverans</name>
    <dbReference type="NCBI Taxonomy" id="2975601"/>
    <lineage>
        <taxon>Bacteria</taxon>
        <taxon>Pseudomonadati</taxon>
        <taxon>Pseudomonadota</taxon>
        <taxon>Betaproteobacteria</taxon>
        <taxon>Nitrosomonadales</taxon>
        <taxon>Sterolibacteriaceae</taxon>
        <taxon>Candidatus Nitricoxidivorans</taxon>
    </lineage>
</organism>
<gene>
    <name evidence="2" type="ORF">OHM77_02155</name>
</gene>